<dbReference type="AlphaFoldDB" id="A0A8S4SL62"/>
<dbReference type="EMBL" id="CAKXAJ010026325">
    <property type="protein sequence ID" value="CAH2266886.1"/>
    <property type="molecule type" value="Genomic_DNA"/>
</dbReference>
<keyword evidence="2" id="KW-1185">Reference proteome</keyword>
<dbReference type="Proteomes" id="UP000838756">
    <property type="component" value="Unassembled WGS sequence"/>
</dbReference>
<proteinExistence type="predicted"/>
<protein>
    <submittedName>
        <fullName evidence="1">Jg19890 protein</fullName>
    </submittedName>
</protein>
<sequence length="117" mass="12712">MHLKKLDTGANSVVHVMYTSTYKCGARCGHLATLPTKNWTDYINLNINARLACYRCGVDGWEDDGGNLPLASFSWDEAGSYWASYPSLHKPLYGLRGGSTSTDPVSTGVPAIGRGVW</sequence>
<gene>
    <name evidence="1" type="primary">jg19890</name>
    <name evidence="1" type="ORF">PAEG_LOCUS25487</name>
</gene>
<organism evidence="1 2">
    <name type="scientific">Pararge aegeria aegeria</name>
    <dbReference type="NCBI Taxonomy" id="348720"/>
    <lineage>
        <taxon>Eukaryota</taxon>
        <taxon>Metazoa</taxon>
        <taxon>Ecdysozoa</taxon>
        <taxon>Arthropoda</taxon>
        <taxon>Hexapoda</taxon>
        <taxon>Insecta</taxon>
        <taxon>Pterygota</taxon>
        <taxon>Neoptera</taxon>
        <taxon>Endopterygota</taxon>
        <taxon>Lepidoptera</taxon>
        <taxon>Glossata</taxon>
        <taxon>Ditrysia</taxon>
        <taxon>Papilionoidea</taxon>
        <taxon>Nymphalidae</taxon>
        <taxon>Satyrinae</taxon>
        <taxon>Satyrini</taxon>
        <taxon>Parargina</taxon>
        <taxon>Pararge</taxon>
    </lineage>
</organism>
<reference evidence="1" key="1">
    <citation type="submission" date="2022-03" db="EMBL/GenBank/DDBJ databases">
        <authorList>
            <person name="Lindestad O."/>
        </authorList>
    </citation>
    <scope>NUCLEOTIDE SEQUENCE</scope>
</reference>
<name>A0A8S4SL62_9NEOP</name>
<evidence type="ECO:0000313" key="1">
    <source>
        <dbReference type="EMBL" id="CAH2266886.1"/>
    </source>
</evidence>
<comment type="caution">
    <text evidence="1">The sequence shown here is derived from an EMBL/GenBank/DDBJ whole genome shotgun (WGS) entry which is preliminary data.</text>
</comment>
<evidence type="ECO:0000313" key="2">
    <source>
        <dbReference type="Proteomes" id="UP000838756"/>
    </source>
</evidence>
<accession>A0A8S4SL62</accession>